<evidence type="ECO:0000256" key="1">
    <source>
        <dbReference type="ARBA" id="ARBA00010692"/>
    </source>
</evidence>
<name>A0A1M5SWG2_9FIRM</name>
<dbReference type="GO" id="GO:0005886">
    <property type="term" value="C:plasma membrane"/>
    <property type="evidence" value="ECO:0007669"/>
    <property type="project" value="UniProtKB-SubCell"/>
</dbReference>
<dbReference type="STRING" id="1121321.SAMN04488530_1483"/>
<feature type="transmembrane region" description="Helical" evidence="3">
    <location>
        <begin position="56"/>
        <end position="73"/>
    </location>
</feature>
<dbReference type="InterPro" id="IPR003784">
    <property type="entry name" value="BioY"/>
</dbReference>
<comment type="similarity">
    <text evidence="1 2">Belongs to the BioY family.</text>
</comment>
<dbReference type="PANTHER" id="PTHR34295:SF1">
    <property type="entry name" value="BIOTIN TRANSPORTER BIOY"/>
    <property type="match status" value="1"/>
</dbReference>
<accession>A0A1M5SWG2</accession>
<evidence type="ECO:0000256" key="2">
    <source>
        <dbReference type="PIRNR" id="PIRNR016661"/>
    </source>
</evidence>
<dbReference type="GO" id="GO:0015225">
    <property type="term" value="F:biotin transmembrane transporter activity"/>
    <property type="evidence" value="ECO:0007669"/>
    <property type="project" value="UniProtKB-UniRule"/>
</dbReference>
<keyword evidence="3" id="KW-0812">Transmembrane</keyword>
<dbReference type="Proteomes" id="UP000243255">
    <property type="component" value="Unassembled WGS sequence"/>
</dbReference>
<keyword evidence="2" id="KW-1003">Cell membrane</keyword>
<comment type="subcellular location">
    <subcellularLocation>
        <location evidence="2">Cell membrane</location>
        <topology evidence="2">Multi-pass membrane protein</topology>
    </subcellularLocation>
</comment>
<dbReference type="PIRSF" id="PIRSF016661">
    <property type="entry name" value="BioY"/>
    <property type="match status" value="1"/>
</dbReference>
<keyword evidence="2 3" id="KW-0472">Membrane</keyword>
<dbReference type="Gene3D" id="1.10.1760.20">
    <property type="match status" value="1"/>
</dbReference>
<gene>
    <name evidence="4" type="ORF">SAMN04488530_1483</name>
</gene>
<evidence type="ECO:0000256" key="3">
    <source>
        <dbReference type="SAM" id="Phobius"/>
    </source>
</evidence>
<organism evidence="4 5">
    <name type="scientific">Asaccharospora irregularis DSM 2635</name>
    <dbReference type="NCBI Taxonomy" id="1121321"/>
    <lineage>
        <taxon>Bacteria</taxon>
        <taxon>Bacillati</taxon>
        <taxon>Bacillota</taxon>
        <taxon>Clostridia</taxon>
        <taxon>Peptostreptococcales</taxon>
        <taxon>Peptostreptococcaceae</taxon>
        <taxon>Asaccharospora</taxon>
    </lineage>
</organism>
<keyword evidence="3" id="KW-1133">Transmembrane helix</keyword>
<reference evidence="5" key="1">
    <citation type="submission" date="2016-11" db="EMBL/GenBank/DDBJ databases">
        <authorList>
            <person name="Varghese N."/>
            <person name="Submissions S."/>
        </authorList>
    </citation>
    <scope>NUCLEOTIDE SEQUENCE [LARGE SCALE GENOMIC DNA]</scope>
    <source>
        <strain evidence="5">DSM 2635</strain>
    </source>
</reference>
<dbReference type="Pfam" id="PF02632">
    <property type="entry name" value="BioY"/>
    <property type="match status" value="1"/>
</dbReference>
<feature type="transmembrane region" description="Helical" evidence="3">
    <location>
        <begin position="79"/>
        <end position="104"/>
    </location>
</feature>
<sequence length="180" mass="19158">MKLTTKDLILCAVFASVTSVLAQISIPLPFTAIPLTMQVFAVALSGVVLGSKKGFISQLIYILMGAIGVPVFAQMRGGISVILGPTGGFLLVFPIMALIIGYFSEKFKKPIYIMFGMIIGLTLDYLGGTLIFMILTKSSFIQGIMACVVPFIVLDLVKIAMATVIGVSVKQRVNIGAKSC</sequence>
<evidence type="ECO:0000313" key="5">
    <source>
        <dbReference type="Proteomes" id="UP000243255"/>
    </source>
</evidence>
<dbReference type="EMBL" id="FQWX01000048">
    <property type="protein sequence ID" value="SHH42839.1"/>
    <property type="molecule type" value="Genomic_DNA"/>
</dbReference>
<dbReference type="RefSeq" id="WP_073127571.1">
    <property type="nucleotide sequence ID" value="NZ_BAABCH010000072.1"/>
</dbReference>
<evidence type="ECO:0000313" key="4">
    <source>
        <dbReference type="EMBL" id="SHH42839.1"/>
    </source>
</evidence>
<dbReference type="AlphaFoldDB" id="A0A1M5SWG2"/>
<dbReference type="OrthoDB" id="9803495at2"/>
<feature type="transmembrane region" description="Helical" evidence="3">
    <location>
        <begin position="140"/>
        <end position="169"/>
    </location>
</feature>
<dbReference type="PANTHER" id="PTHR34295">
    <property type="entry name" value="BIOTIN TRANSPORTER BIOY"/>
    <property type="match status" value="1"/>
</dbReference>
<proteinExistence type="inferred from homology"/>
<keyword evidence="2" id="KW-0813">Transport</keyword>
<protein>
    <recommendedName>
        <fullName evidence="2">Biotin transporter</fullName>
    </recommendedName>
</protein>
<feature type="transmembrane region" description="Helical" evidence="3">
    <location>
        <begin position="111"/>
        <end position="134"/>
    </location>
</feature>
<keyword evidence="5" id="KW-1185">Reference proteome</keyword>